<proteinExistence type="predicted"/>
<feature type="transmembrane region" description="Helical" evidence="6">
    <location>
        <begin position="46"/>
        <end position="64"/>
    </location>
</feature>
<dbReference type="EMBL" id="AODF01000006">
    <property type="protein sequence ID" value="EUJ33218.1"/>
    <property type="molecule type" value="Genomic_DNA"/>
</dbReference>
<feature type="transmembrane region" description="Helical" evidence="6">
    <location>
        <begin position="15"/>
        <end position="34"/>
    </location>
</feature>
<evidence type="ECO:0000256" key="2">
    <source>
        <dbReference type="ARBA" id="ARBA00022448"/>
    </source>
</evidence>
<reference evidence="8 9" key="1">
    <citation type="journal article" date="2014" name="Int. J. Syst. Evol. Microbiol.">
        <title>Listeria floridensis sp. nov., Listeria aquatica sp. nov., Listeria cornellensis sp. nov., Listeria riparia sp. nov. and Listeria grandensis sp. nov., from agricultural and natural environments.</title>
        <authorList>
            <person name="den Bakker H.C."/>
            <person name="Warchocki S."/>
            <person name="Wright E.M."/>
            <person name="Allred A.F."/>
            <person name="Ahlstrom C."/>
            <person name="Manuel C.S."/>
            <person name="Stasiewicz M.J."/>
            <person name="Burrell A."/>
            <person name="Roof S."/>
            <person name="Strawn L."/>
            <person name="Fortes E.D."/>
            <person name="Nightingale K.K."/>
            <person name="Kephart D."/>
            <person name="Wiedmann M."/>
        </authorList>
    </citation>
    <scope>NUCLEOTIDE SEQUENCE [LARGE SCALE GENOMIC DNA]</scope>
    <source>
        <strain evidence="8 9">FSL S10-1187</strain>
    </source>
</reference>
<dbReference type="InterPro" id="IPR050495">
    <property type="entry name" value="ATG22/LtaA_families"/>
</dbReference>
<feature type="transmembrane region" description="Helical" evidence="6">
    <location>
        <begin position="104"/>
        <end position="127"/>
    </location>
</feature>
<keyword evidence="2" id="KW-0813">Transport</keyword>
<evidence type="ECO:0000256" key="5">
    <source>
        <dbReference type="ARBA" id="ARBA00023136"/>
    </source>
</evidence>
<dbReference type="InterPro" id="IPR020846">
    <property type="entry name" value="MFS_dom"/>
</dbReference>
<organism evidence="8 9">
    <name type="scientific">Listeria floridensis FSL S10-1187</name>
    <dbReference type="NCBI Taxonomy" id="1265817"/>
    <lineage>
        <taxon>Bacteria</taxon>
        <taxon>Bacillati</taxon>
        <taxon>Bacillota</taxon>
        <taxon>Bacilli</taxon>
        <taxon>Bacillales</taxon>
        <taxon>Listeriaceae</taxon>
        <taxon>Listeria</taxon>
    </lineage>
</organism>
<name>A0ABN0RH18_9LIST</name>
<keyword evidence="3 6" id="KW-0812">Transmembrane</keyword>
<evidence type="ECO:0000313" key="8">
    <source>
        <dbReference type="EMBL" id="EUJ33218.1"/>
    </source>
</evidence>
<evidence type="ECO:0000256" key="4">
    <source>
        <dbReference type="ARBA" id="ARBA00022989"/>
    </source>
</evidence>
<sequence>MATSYGLDLGITQTTLIIILLVTQLVAFPFTLIYGRLAKSFGTKPLILTAIFIYIIICIYAVFMKTTTDFWILAILVGTSQGGIQALSRSYYGKLIPKERSNEFYGFYNIFGKFSAIMGPALMGFITQLTGKTSYGVTSLIVLFVIGGILFLFVKEDRTVEKRGVRL</sequence>
<comment type="subcellular location">
    <subcellularLocation>
        <location evidence="1">Cell membrane</location>
        <topology evidence="1">Multi-pass membrane protein</topology>
    </subcellularLocation>
</comment>
<dbReference type="Pfam" id="PF11700">
    <property type="entry name" value="ATG22"/>
    <property type="match status" value="1"/>
</dbReference>
<dbReference type="PANTHER" id="PTHR23519:SF1">
    <property type="entry name" value="AUTOPHAGY-RELATED PROTEIN 22"/>
    <property type="match status" value="1"/>
</dbReference>
<evidence type="ECO:0000313" key="9">
    <source>
        <dbReference type="Proteomes" id="UP000019249"/>
    </source>
</evidence>
<evidence type="ECO:0000259" key="7">
    <source>
        <dbReference type="PROSITE" id="PS50850"/>
    </source>
</evidence>
<dbReference type="Proteomes" id="UP000019249">
    <property type="component" value="Unassembled WGS sequence"/>
</dbReference>
<evidence type="ECO:0000256" key="3">
    <source>
        <dbReference type="ARBA" id="ARBA00022692"/>
    </source>
</evidence>
<keyword evidence="5 6" id="KW-0472">Membrane</keyword>
<dbReference type="InterPro" id="IPR024671">
    <property type="entry name" value="Atg22-like"/>
</dbReference>
<protein>
    <recommendedName>
        <fullName evidence="7">Major facilitator superfamily (MFS) profile domain-containing protein</fullName>
    </recommendedName>
</protein>
<evidence type="ECO:0000256" key="1">
    <source>
        <dbReference type="ARBA" id="ARBA00004651"/>
    </source>
</evidence>
<feature type="transmembrane region" description="Helical" evidence="6">
    <location>
        <begin position="133"/>
        <end position="154"/>
    </location>
</feature>
<comment type="caution">
    <text evidence="8">The sequence shown here is derived from an EMBL/GenBank/DDBJ whole genome shotgun (WGS) entry which is preliminary data.</text>
</comment>
<dbReference type="Gene3D" id="1.20.1250.20">
    <property type="entry name" value="MFS general substrate transporter like domains"/>
    <property type="match status" value="1"/>
</dbReference>
<keyword evidence="4 6" id="KW-1133">Transmembrane helix</keyword>
<accession>A0ABN0RH18</accession>
<dbReference type="InterPro" id="IPR036259">
    <property type="entry name" value="MFS_trans_sf"/>
</dbReference>
<feature type="domain" description="Major facilitator superfamily (MFS) profile" evidence="7">
    <location>
        <begin position="1"/>
        <end position="167"/>
    </location>
</feature>
<dbReference type="PANTHER" id="PTHR23519">
    <property type="entry name" value="AUTOPHAGY-RELATED PROTEIN 22"/>
    <property type="match status" value="1"/>
</dbReference>
<gene>
    <name evidence="8" type="ORF">MFLO_03710</name>
</gene>
<dbReference type="PROSITE" id="PS50850">
    <property type="entry name" value="MFS"/>
    <property type="match status" value="1"/>
</dbReference>
<dbReference type="SUPFAM" id="SSF103473">
    <property type="entry name" value="MFS general substrate transporter"/>
    <property type="match status" value="1"/>
</dbReference>
<keyword evidence="9" id="KW-1185">Reference proteome</keyword>
<evidence type="ECO:0000256" key="6">
    <source>
        <dbReference type="SAM" id="Phobius"/>
    </source>
</evidence>
<feature type="transmembrane region" description="Helical" evidence="6">
    <location>
        <begin position="70"/>
        <end position="92"/>
    </location>
</feature>